<evidence type="ECO:0000256" key="1">
    <source>
        <dbReference type="ARBA" id="ARBA00005189"/>
    </source>
</evidence>
<comment type="similarity">
    <text evidence="2">Belongs to the cytidylyltransferase family.</text>
</comment>
<dbReference type="OrthoDB" id="17102at2759"/>
<evidence type="ECO:0000256" key="6">
    <source>
        <dbReference type="ARBA" id="ARBA00023098"/>
    </source>
</evidence>
<keyword evidence="8" id="KW-1208">Phospholipid metabolism</keyword>
<name>A0A166V6P6_9AGAM</name>
<evidence type="ECO:0000313" key="14">
    <source>
        <dbReference type="Proteomes" id="UP000076532"/>
    </source>
</evidence>
<dbReference type="GO" id="GO:0006646">
    <property type="term" value="P:phosphatidylethanolamine biosynthetic process"/>
    <property type="evidence" value="ECO:0007669"/>
    <property type="project" value="UniProtKB-UniPathway"/>
</dbReference>
<evidence type="ECO:0000259" key="12">
    <source>
        <dbReference type="Pfam" id="PF01467"/>
    </source>
</evidence>
<evidence type="ECO:0000256" key="10">
    <source>
        <dbReference type="ARBA" id="ARBA00024221"/>
    </source>
</evidence>
<dbReference type="PANTHER" id="PTHR45780:SF2">
    <property type="entry name" value="ETHANOLAMINE-PHOSPHATE CYTIDYLYLTRANSFERASE"/>
    <property type="match status" value="1"/>
</dbReference>
<keyword evidence="7" id="KW-0594">Phospholipid biosynthesis</keyword>
<dbReference type="STRING" id="436010.A0A166V6P6"/>
<sequence>MDGPVVNLWLDGCFDGFHYAHANAIRQAKVNIISGPANVRVVVGIHSDAEILKIKGGPPIFDEAERCALVAGCRWVDAIVPDVPYNAHPNILDKHSIDFVVHGNDVSLDASGIDCLSEIKAMGKYKEFQRTEGVSSTLLLQRILHPAWPRPDPTPLTHLLDDFADAISPRPKIIDLRSLSGHHHVFPKPRKVNSKVIYVGGSWDCFGSAHVEFLERAKALYLTDQIVLVVGIVSDEDVLEHTGEPALLSLLERALAVIQCKYSDALLLNAPRHMCATTLIPLGVDVVAVNDPKERVSGMQVYAPKRFQTAQDVRARVWERKEQYEAKQRRKGLD</sequence>
<keyword evidence="14" id="KW-1185">Reference proteome</keyword>
<evidence type="ECO:0000256" key="3">
    <source>
        <dbReference type="ARBA" id="ARBA00022516"/>
    </source>
</evidence>
<feature type="domain" description="Cytidyltransferase-like" evidence="12">
    <location>
        <begin position="198"/>
        <end position="290"/>
    </location>
</feature>
<keyword evidence="6" id="KW-0443">Lipid metabolism</keyword>
<dbReference type="Gene3D" id="3.40.50.620">
    <property type="entry name" value="HUPs"/>
    <property type="match status" value="2"/>
</dbReference>
<dbReference type="AlphaFoldDB" id="A0A166V6P6"/>
<comment type="pathway">
    <text evidence="1">Lipid metabolism.</text>
</comment>
<evidence type="ECO:0000256" key="2">
    <source>
        <dbReference type="ARBA" id="ARBA00010101"/>
    </source>
</evidence>
<evidence type="ECO:0000256" key="4">
    <source>
        <dbReference type="ARBA" id="ARBA00022679"/>
    </source>
</evidence>
<evidence type="ECO:0000256" key="11">
    <source>
        <dbReference type="ARBA" id="ARBA00031473"/>
    </source>
</evidence>
<dbReference type="Pfam" id="PF01467">
    <property type="entry name" value="CTP_transf_like"/>
    <property type="match status" value="2"/>
</dbReference>
<evidence type="ECO:0000256" key="8">
    <source>
        <dbReference type="ARBA" id="ARBA00023264"/>
    </source>
</evidence>
<comment type="pathway">
    <text evidence="9">Phospholipid metabolism; phosphatidylethanolamine biosynthesis; phosphatidylethanolamine from ethanolamine: step 2/3.</text>
</comment>
<keyword evidence="4 13" id="KW-0808">Transferase</keyword>
<evidence type="ECO:0000256" key="5">
    <source>
        <dbReference type="ARBA" id="ARBA00022695"/>
    </source>
</evidence>
<dbReference type="Proteomes" id="UP000076532">
    <property type="component" value="Unassembled WGS sequence"/>
</dbReference>
<accession>A0A166V6P6</accession>
<keyword evidence="3" id="KW-0444">Lipid biosynthesis</keyword>
<dbReference type="InterPro" id="IPR014729">
    <property type="entry name" value="Rossmann-like_a/b/a_fold"/>
</dbReference>
<dbReference type="InterPro" id="IPR044608">
    <property type="entry name" value="Ect1/PCYT2"/>
</dbReference>
<organism evidence="13 14">
    <name type="scientific">Athelia psychrophila</name>
    <dbReference type="NCBI Taxonomy" id="1759441"/>
    <lineage>
        <taxon>Eukaryota</taxon>
        <taxon>Fungi</taxon>
        <taxon>Dikarya</taxon>
        <taxon>Basidiomycota</taxon>
        <taxon>Agaricomycotina</taxon>
        <taxon>Agaricomycetes</taxon>
        <taxon>Agaricomycetidae</taxon>
        <taxon>Atheliales</taxon>
        <taxon>Atheliaceae</taxon>
        <taxon>Athelia</taxon>
    </lineage>
</organism>
<dbReference type="SUPFAM" id="SSF52374">
    <property type="entry name" value="Nucleotidylyl transferase"/>
    <property type="match status" value="2"/>
</dbReference>
<reference evidence="13 14" key="1">
    <citation type="journal article" date="2016" name="Mol. Biol. Evol.">
        <title>Comparative Genomics of Early-Diverging Mushroom-Forming Fungi Provides Insights into the Origins of Lignocellulose Decay Capabilities.</title>
        <authorList>
            <person name="Nagy L.G."/>
            <person name="Riley R."/>
            <person name="Tritt A."/>
            <person name="Adam C."/>
            <person name="Daum C."/>
            <person name="Floudas D."/>
            <person name="Sun H."/>
            <person name="Yadav J.S."/>
            <person name="Pangilinan J."/>
            <person name="Larsson K.H."/>
            <person name="Matsuura K."/>
            <person name="Barry K."/>
            <person name="Labutti K."/>
            <person name="Kuo R."/>
            <person name="Ohm R.A."/>
            <person name="Bhattacharya S.S."/>
            <person name="Shirouzu T."/>
            <person name="Yoshinaga Y."/>
            <person name="Martin F.M."/>
            <person name="Grigoriev I.V."/>
            <person name="Hibbett D.S."/>
        </authorList>
    </citation>
    <scope>NUCLEOTIDE SEQUENCE [LARGE SCALE GENOMIC DNA]</scope>
    <source>
        <strain evidence="13 14">CBS 109695</strain>
    </source>
</reference>
<dbReference type="PANTHER" id="PTHR45780">
    <property type="entry name" value="ETHANOLAMINE-PHOSPHATE CYTIDYLYLTRANSFERASE"/>
    <property type="match status" value="1"/>
</dbReference>
<proteinExistence type="inferred from homology"/>
<protein>
    <recommendedName>
        <fullName evidence="10">ethanolamine-phosphate cytidylyltransferase</fullName>
        <ecNumber evidence="10">2.7.7.14</ecNumber>
    </recommendedName>
    <alternativeName>
        <fullName evidence="11">CTP:phosphoethanolamine cytidylyltransferase</fullName>
    </alternativeName>
</protein>
<dbReference type="NCBIfam" id="TIGR00125">
    <property type="entry name" value="cyt_tran_rel"/>
    <property type="match status" value="1"/>
</dbReference>
<dbReference type="GO" id="GO:0004306">
    <property type="term" value="F:ethanolamine-phosphate cytidylyltransferase activity"/>
    <property type="evidence" value="ECO:0007669"/>
    <property type="project" value="UniProtKB-EC"/>
</dbReference>
<dbReference type="GO" id="GO:0005737">
    <property type="term" value="C:cytoplasm"/>
    <property type="evidence" value="ECO:0007669"/>
    <property type="project" value="TreeGrafter"/>
</dbReference>
<dbReference type="EMBL" id="KV417486">
    <property type="protein sequence ID" value="KZP32397.1"/>
    <property type="molecule type" value="Genomic_DNA"/>
</dbReference>
<evidence type="ECO:0000256" key="9">
    <source>
        <dbReference type="ARBA" id="ARBA00024191"/>
    </source>
</evidence>
<dbReference type="EC" id="2.7.7.14" evidence="10"/>
<dbReference type="UniPathway" id="UPA00558">
    <property type="reaction ID" value="UER00742"/>
</dbReference>
<dbReference type="InterPro" id="IPR004821">
    <property type="entry name" value="Cyt_trans-like"/>
</dbReference>
<evidence type="ECO:0000313" key="13">
    <source>
        <dbReference type="EMBL" id="KZP32397.1"/>
    </source>
</evidence>
<gene>
    <name evidence="13" type="ORF">FIBSPDRAFT_1037015</name>
</gene>
<keyword evidence="5" id="KW-0548">Nucleotidyltransferase</keyword>
<evidence type="ECO:0000256" key="7">
    <source>
        <dbReference type="ARBA" id="ARBA00023209"/>
    </source>
</evidence>
<feature type="domain" description="Cytidyltransferase-like" evidence="12">
    <location>
        <begin position="10"/>
        <end position="141"/>
    </location>
</feature>